<dbReference type="GO" id="GO:0005524">
    <property type="term" value="F:ATP binding"/>
    <property type="evidence" value="ECO:0007669"/>
    <property type="project" value="UniProtKB-KW"/>
</dbReference>
<dbReference type="Proteomes" id="UP000177250">
    <property type="component" value="Unassembled WGS sequence"/>
</dbReference>
<accession>A0A1G1YRK5</accession>
<evidence type="ECO:0000313" key="19">
    <source>
        <dbReference type="Proteomes" id="UP000177250"/>
    </source>
</evidence>
<dbReference type="GO" id="GO:0006289">
    <property type="term" value="P:nucleotide-excision repair"/>
    <property type="evidence" value="ECO:0007669"/>
    <property type="project" value="InterPro"/>
</dbReference>
<keyword evidence="10" id="KW-0067">ATP-binding</keyword>
<evidence type="ECO:0000256" key="11">
    <source>
        <dbReference type="ARBA" id="ARBA00022881"/>
    </source>
</evidence>
<evidence type="ECO:0000256" key="5">
    <source>
        <dbReference type="ARBA" id="ARBA00022741"/>
    </source>
</evidence>
<evidence type="ECO:0000256" key="14">
    <source>
        <dbReference type="ARBA" id="ARBA00038000"/>
    </source>
</evidence>
<dbReference type="CDD" id="cd03270">
    <property type="entry name" value="ABC_UvrA_I"/>
    <property type="match status" value="1"/>
</dbReference>
<keyword evidence="7" id="KW-0228">DNA excision</keyword>
<dbReference type="GO" id="GO:0003677">
    <property type="term" value="F:DNA binding"/>
    <property type="evidence" value="ECO:0007669"/>
    <property type="project" value="UniProtKB-KW"/>
</dbReference>
<dbReference type="InterPro" id="IPR027417">
    <property type="entry name" value="P-loop_NTPase"/>
</dbReference>
<evidence type="ECO:0000256" key="12">
    <source>
        <dbReference type="ARBA" id="ARBA00023125"/>
    </source>
</evidence>
<dbReference type="EMBL" id="MHIO01000002">
    <property type="protein sequence ID" value="OGY54446.1"/>
    <property type="molecule type" value="Genomic_DNA"/>
</dbReference>
<keyword evidence="13" id="KW-0234">DNA repair</keyword>
<organism evidence="18 19">
    <name type="scientific">Candidatus Buchananbacteria bacterium RIFCSPLOWO2_01_FULL_45_31</name>
    <dbReference type="NCBI Taxonomy" id="1797545"/>
    <lineage>
        <taxon>Bacteria</taxon>
        <taxon>Candidatus Buchananiibacteriota</taxon>
    </lineage>
</organism>
<gene>
    <name evidence="18" type="ORF">A3B15_00780</name>
</gene>
<dbReference type="NCBIfam" id="NF001503">
    <property type="entry name" value="PRK00349.1"/>
    <property type="match status" value="1"/>
</dbReference>
<dbReference type="PROSITE" id="PS00211">
    <property type="entry name" value="ABC_TRANSPORTER_1"/>
    <property type="match status" value="2"/>
</dbReference>
<evidence type="ECO:0000256" key="16">
    <source>
        <dbReference type="ARBA" id="ARBA00042156"/>
    </source>
</evidence>
<sequence>MSNKYIKIRGARVHNLKNISLDIPRDKLVVLTGISGSGKSSLAFDTIYAEGQRRYVESLSTYARQFLGLMDKPDVDSIEGLSPAISIDQRTAAVNPRSTVGTVTEIYDYLRLLFSRAGRVHCPQCGRELFEQTAGQIIAQVSDLIKTKKEELVILAPLGPGAKESPNKTLAEIKKSGFKQIRVGKEFRDLAGNNFNEIEEKKNQVEIVVSRLKFFPETKEAFKDELSRLVELALDLGNGQLIILAGNKEHFYSQRYACPKCGLSLSSFEPRNFSFNSPAGACPKCLGLGTRLEVDPELVIPNKRLTLAEGAIKPWARNFSNQNAYWQLLKAVGKENNFSLDAPVADLPKKALEIIFEGSGQKSYLVGENSQTFPGILAILTEKHQQTDSDYLRQEIEQYMRLSVCPSCRGRRLKPASLAVTVGGLNISEIAGQTIEKNIDFFQNLQKGKEMTGRELTIVTQVFKEILNHLKFLNDVGLSYLTLDRGSATLAGGEIQRIRLATQLGLSLTGVVYILDEPSIGLHQRDNQKLIDTLKHLRDLGNTVIVVEHDEMTMEAADEIIDIGPGAGQTGGKIVAQGTPEQIKKDKNSLTGRYLSGQQKIPRPKTFRKGSGKFLEIIGAAEFNLKNINVKIPLGKFVCLTGVSGSGKSTLMLEILVKALAKKFYRAKDNPGQHQAIKGLEHIDKVIAIDQSPIGRTPRSNPATYTGVFTYIRDLFTQTQEAKIRGYKAGKFSFNAKTGQCGACGGEGMVKIEMQFLPDVYIQCEECRGKRYKQEILEVHYQGKNIADILDMSVEEAMKNFAQHPIIYTKLKTLYEVGLGYVKLGQPATTLSGGEAQRVKLSTELSRRSTGKTLYILDEPTTGLHFEDIKQLLGVLNKLVDKGNTVLIIEHNLDVIKCADWIIDLGPEGGAGGGELVAVGTPADVAKSKRSYTGKYLKEVL</sequence>
<evidence type="ECO:0000256" key="4">
    <source>
        <dbReference type="ARBA" id="ARBA00022737"/>
    </source>
</evidence>
<dbReference type="SMART" id="SM00382">
    <property type="entry name" value="AAA"/>
    <property type="match status" value="2"/>
</dbReference>
<dbReference type="Pfam" id="PF17755">
    <property type="entry name" value="UvrA_DNA-bind"/>
    <property type="match status" value="1"/>
</dbReference>
<reference evidence="18 19" key="1">
    <citation type="journal article" date="2016" name="Nat. Commun.">
        <title>Thousands of microbial genomes shed light on interconnected biogeochemical processes in an aquifer system.</title>
        <authorList>
            <person name="Anantharaman K."/>
            <person name="Brown C.T."/>
            <person name="Hug L.A."/>
            <person name="Sharon I."/>
            <person name="Castelle C.J."/>
            <person name="Probst A.J."/>
            <person name="Thomas B.C."/>
            <person name="Singh A."/>
            <person name="Wilkins M.J."/>
            <person name="Karaoz U."/>
            <person name="Brodie E.L."/>
            <person name="Williams K.H."/>
            <person name="Hubbard S.S."/>
            <person name="Banfield J.F."/>
        </authorList>
    </citation>
    <scope>NUCLEOTIDE SEQUENCE [LARGE SCALE GENOMIC DNA]</scope>
</reference>
<dbReference type="PANTHER" id="PTHR43152:SF3">
    <property type="entry name" value="UVRABC SYSTEM PROTEIN A"/>
    <property type="match status" value="1"/>
</dbReference>
<dbReference type="Gene3D" id="1.20.1580.10">
    <property type="entry name" value="ABC transporter ATPase like domain"/>
    <property type="match status" value="3"/>
</dbReference>
<evidence type="ECO:0000259" key="17">
    <source>
        <dbReference type="PROSITE" id="PS50893"/>
    </source>
</evidence>
<dbReference type="PANTHER" id="PTHR43152">
    <property type="entry name" value="UVRABC SYSTEM PROTEIN A"/>
    <property type="match status" value="1"/>
</dbReference>
<evidence type="ECO:0000256" key="9">
    <source>
        <dbReference type="ARBA" id="ARBA00022833"/>
    </source>
</evidence>
<keyword evidence="3" id="KW-0479">Metal-binding</keyword>
<dbReference type="Pfam" id="PF17760">
    <property type="entry name" value="UvrA_inter"/>
    <property type="match status" value="1"/>
</dbReference>
<proteinExistence type="inferred from homology"/>
<keyword evidence="5" id="KW-0547">Nucleotide-binding</keyword>
<evidence type="ECO:0000256" key="15">
    <source>
        <dbReference type="ARBA" id="ARBA00039316"/>
    </source>
</evidence>
<comment type="subcellular location">
    <subcellularLocation>
        <location evidence="1">Cytoplasm</location>
    </subcellularLocation>
</comment>
<dbReference type="PROSITE" id="PS50893">
    <property type="entry name" value="ABC_TRANSPORTER_2"/>
    <property type="match status" value="2"/>
</dbReference>
<dbReference type="STRING" id="1797545.A3B15_00780"/>
<keyword evidence="6" id="KW-0227">DNA damage</keyword>
<keyword evidence="4" id="KW-0677">Repeat</keyword>
<dbReference type="NCBIfam" id="TIGR00630">
    <property type="entry name" value="uvra"/>
    <property type="match status" value="1"/>
</dbReference>
<dbReference type="CDD" id="cd03271">
    <property type="entry name" value="ABC_UvrA_II"/>
    <property type="match status" value="1"/>
</dbReference>
<keyword evidence="8" id="KW-0863">Zinc-finger</keyword>
<evidence type="ECO:0000256" key="8">
    <source>
        <dbReference type="ARBA" id="ARBA00022771"/>
    </source>
</evidence>
<evidence type="ECO:0000256" key="3">
    <source>
        <dbReference type="ARBA" id="ARBA00022723"/>
    </source>
</evidence>
<evidence type="ECO:0000256" key="2">
    <source>
        <dbReference type="ARBA" id="ARBA00022490"/>
    </source>
</evidence>
<dbReference type="InterPro" id="IPR041102">
    <property type="entry name" value="UvrA_inter"/>
</dbReference>
<comment type="similarity">
    <text evidence="14">Belongs to the ABC transporter superfamily. UvrA family.</text>
</comment>
<dbReference type="InterPro" id="IPR003593">
    <property type="entry name" value="AAA+_ATPase"/>
</dbReference>
<dbReference type="GO" id="GO:0008270">
    <property type="term" value="F:zinc ion binding"/>
    <property type="evidence" value="ECO:0007669"/>
    <property type="project" value="UniProtKB-KW"/>
</dbReference>
<dbReference type="Gene3D" id="3.40.50.300">
    <property type="entry name" value="P-loop containing nucleotide triphosphate hydrolases"/>
    <property type="match status" value="3"/>
</dbReference>
<protein>
    <recommendedName>
        <fullName evidence="15">UvrABC system protein A</fullName>
    </recommendedName>
    <alternativeName>
        <fullName evidence="16">Excinuclease ABC subunit A</fullName>
    </alternativeName>
</protein>
<dbReference type="AlphaFoldDB" id="A0A1G1YRK5"/>
<dbReference type="Gene3D" id="1.10.8.280">
    <property type="entry name" value="ABC transporter ATPase domain-like"/>
    <property type="match status" value="1"/>
</dbReference>
<evidence type="ECO:0000256" key="1">
    <source>
        <dbReference type="ARBA" id="ARBA00004496"/>
    </source>
</evidence>
<evidence type="ECO:0000256" key="7">
    <source>
        <dbReference type="ARBA" id="ARBA00022769"/>
    </source>
</evidence>
<keyword evidence="2" id="KW-0963">Cytoplasm</keyword>
<comment type="caution">
    <text evidence="18">The sequence shown here is derived from an EMBL/GenBank/DDBJ whole genome shotgun (WGS) entry which is preliminary data.</text>
</comment>
<dbReference type="InterPro" id="IPR017871">
    <property type="entry name" value="ABC_transporter-like_CS"/>
</dbReference>
<dbReference type="GO" id="GO:0009380">
    <property type="term" value="C:excinuclease repair complex"/>
    <property type="evidence" value="ECO:0007669"/>
    <property type="project" value="InterPro"/>
</dbReference>
<dbReference type="Gene3D" id="3.30.190.20">
    <property type="match status" value="1"/>
</dbReference>
<dbReference type="GO" id="GO:0016887">
    <property type="term" value="F:ATP hydrolysis activity"/>
    <property type="evidence" value="ECO:0007669"/>
    <property type="project" value="InterPro"/>
</dbReference>
<evidence type="ECO:0000256" key="10">
    <source>
        <dbReference type="ARBA" id="ARBA00022840"/>
    </source>
</evidence>
<dbReference type="GO" id="GO:0004518">
    <property type="term" value="F:nuclease activity"/>
    <property type="evidence" value="ECO:0007669"/>
    <property type="project" value="UniProtKB-KW"/>
</dbReference>
<name>A0A1G1YRK5_9BACT</name>
<keyword evidence="11" id="KW-0267">Excision nuclease</keyword>
<evidence type="ECO:0000256" key="13">
    <source>
        <dbReference type="ARBA" id="ARBA00023204"/>
    </source>
</evidence>
<dbReference type="InterPro" id="IPR041552">
    <property type="entry name" value="UvrA_DNA-bd"/>
</dbReference>
<keyword evidence="9" id="KW-0862">Zinc</keyword>
<evidence type="ECO:0000313" key="18">
    <source>
        <dbReference type="EMBL" id="OGY54446.1"/>
    </source>
</evidence>
<dbReference type="SUPFAM" id="SSF52540">
    <property type="entry name" value="P-loop containing nucleoside triphosphate hydrolases"/>
    <property type="match status" value="2"/>
</dbReference>
<keyword evidence="12" id="KW-0238">DNA-binding</keyword>
<evidence type="ECO:0000256" key="6">
    <source>
        <dbReference type="ARBA" id="ARBA00022763"/>
    </source>
</evidence>
<dbReference type="GO" id="GO:0005737">
    <property type="term" value="C:cytoplasm"/>
    <property type="evidence" value="ECO:0007669"/>
    <property type="project" value="UniProtKB-SubCell"/>
</dbReference>
<dbReference type="InterPro" id="IPR004602">
    <property type="entry name" value="UvrA"/>
</dbReference>
<feature type="domain" description="ABC transporter" evidence="17">
    <location>
        <begin position="601"/>
        <end position="938"/>
    </location>
</feature>
<feature type="domain" description="ABC transporter" evidence="17">
    <location>
        <begin position="332"/>
        <end position="590"/>
    </location>
</feature>
<dbReference type="InterPro" id="IPR003439">
    <property type="entry name" value="ABC_transporter-like_ATP-bd"/>
</dbReference>